<evidence type="ECO:0000313" key="9">
    <source>
        <dbReference type="Proteomes" id="UP000262699"/>
    </source>
</evidence>
<evidence type="ECO:0000256" key="1">
    <source>
        <dbReference type="ARBA" id="ARBA00004651"/>
    </source>
</evidence>
<comment type="caution">
    <text evidence="8">The sequence shown here is derived from an EMBL/GenBank/DDBJ whole genome shotgun (WGS) entry which is preliminary data.</text>
</comment>
<evidence type="ECO:0000256" key="6">
    <source>
        <dbReference type="SAM" id="Phobius"/>
    </source>
</evidence>
<feature type="transmembrane region" description="Helical" evidence="6">
    <location>
        <begin position="172"/>
        <end position="190"/>
    </location>
</feature>
<evidence type="ECO:0000256" key="2">
    <source>
        <dbReference type="ARBA" id="ARBA00022475"/>
    </source>
</evidence>
<feature type="transmembrane region" description="Helical" evidence="6">
    <location>
        <begin position="140"/>
        <end position="160"/>
    </location>
</feature>
<dbReference type="Proteomes" id="UP000262699">
    <property type="component" value="Unassembled WGS sequence"/>
</dbReference>
<evidence type="ECO:0000259" key="7">
    <source>
        <dbReference type="Pfam" id="PF09335"/>
    </source>
</evidence>
<dbReference type="AlphaFoldDB" id="A0A3D0W9W6"/>
<dbReference type="EMBL" id="DOYJ01000146">
    <property type="protein sequence ID" value="HCB75547.1"/>
    <property type="molecule type" value="Genomic_DNA"/>
</dbReference>
<evidence type="ECO:0000256" key="3">
    <source>
        <dbReference type="ARBA" id="ARBA00022692"/>
    </source>
</evidence>
<sequence length="199" mass="22414">MTDRLIELVGAWGYLGIAFAMFLENVFPPIPSEVIMGLTGMAVADGKLGFAAAVAAGTIGAVLGNWVWYWIGHVVGYARFKPLIDRYGRWLTLDWREVEKIIGFFTRHDGAIVFYARFLPTVRTMISLPAGMLKMSQVKFLFWTTLGTAIWNSVLIGAGYILKNEFGQFEHYYGPVAIILMVAVVVLYLYRVFTWKPQT</sequence>
<feature type="transmembrane region" description="Helical" evidence="6">
    <location>
        <begin position="12"/>
        <end position="30"/>
    </location>
</feature>
<name>A0A3D0W9W6_9SPHN</name>
<dbReference type="Pfam" id="PF09335">
    <property type="entry name" value="VTT_dom"/>
    <property type="match status" value="1"/>
</dbReference>
<dbReference type="InterPro" id="IPR032816">
    <property type="entry name" value="VTT_dom"/>
</dbReference>
<organism evidence="8 9">
    <name type="scientific">Sphingomonas bacterium</name>
    <dbReference type="NCBI Taxonomy" id="1895847"/>
    <lineage>
        <taxon>Bacteria</taxon>
        <taxon>Pseudomonadati</taxon>
        <taxon>Pseudomonadota</taxon>
        <taxon>Alphaproteobacteria</taxon>
        <taxon>Sphingomonadales</taxon>
        <taxon>Sphingomonadaceae</taxon>
        <taxon>Sphingomonas</taxon>
    </lineage>
</organism>
<dbReference type="PANTHER" id="PTHR42709">
    <property type="entry name" value="ALKALINE PHOSPHATASE LIKE PROTEIN"/>
    <property type="match status" value="1"/>
</dbReference>
<comment type="subcellular location">
    <subcellularLocation>
        <location evidence="1">Cell membrane</location>
        <topology evidence="1">Multi-pass membrane protein</topology>
    </subcellularLocation>
</comment>
<proteinExistence type="predicted"/>
<keyword evidence="3 6" id="KW-0812">Transmembrane</keyword>
<dbReference type="InterPro" id="IPR051311">
    <property type="entry name" value="DedA_domain"/>
</dbReference>
<reference evidence="8 9" key="1">
    <citation type="journal article" date="2018" name="Nat. Biotechnol.">
        <title>A standardized bacterial taxonomy based on genome phylogeny substantially revises the tree of life.</title>
        <authorList>
            <person name="Parks D.H."/>
            <person name="Chuvochina M."/>
            <person name="Waite D.W."/>
            <person name="Rinke C."/>
            <person name="Skarshewski A."/>
            <person name="Chaumeil P.A."/>
            <person name="Hugenholtz P."/>
        </authorList>
    </citation>
    <scope>NUCLEOTIDE SEQUENCE [LARGE SCALE GENOMIC DNA]</scope>
    <source>
        <strain evidence="8">UBA9015</strain>
    </source>
</reference>
<protein>
    <submittedName>
        <fullName evidence="8">DedA family protein</fullName>
    </submittedName>
</protein>
<evidence type="ECO:0000256" key="4">
    <source>
        <dbReference type="ARBA" id="ARBA00022989"/>
    </source>
</evidence>
<feature type="transmembrane region" description="Helical" evidence="6">
    <location>
        <begin position="50"/>
        <end position="71"/>
    </location>
</feature>
<feature type="domain" description="VTT" evidence="7">
    <location>
        <begin position="30"/>
        <end position="160"/>
    </location>
</feature>
<keyword evidence="5 6" id="KW-0472">Membrane</keyword>
<keyword evidence="4 6" id="KW-1133">Transmembrane helix</keyword>
<evidence type="ECO:0000256" key="5">
    <source>
        <dbReference type="ARBA" id="ARBA00023136"/>
    </source>
</evidence>
<keyword evidence="2" id="KW-1003">Cell membrane</keyword>
<dbReference type="PANTHER" id="PTHR42709:SF6">
    <property type="entry name" value="UNDECAPRENYL PHOSPHATE TRANSPORTER A"/>
    <property type="match status" value="1"/>
</dbReference>
<evidence type="ECO:0000313" key="8">
    <source>
        <dbReference type="EMBL" id="HCB75547.1"/>
    </source>
</evidence>
<accession>A0A3D0W9W6</accession>
<dbReference type="GO" id="GO:0005886">
    <property type="term" value="C:plasma membrane"/>
    <property type="evidence" value="ECO:0007669"/>
    <property type="project" value="UniProtKB-SubCell"/>
</dbReference>
<gene>
    <name evidence="8" type="ORF">DEP91_05145</name>
</gene>